<gene>
    <name evidence="1" type="ORF">OB960_24300</name>
</gene>
<comment type="caution">
    <text evidence="1">The sequence shown here is derived from an EMBL/GenBank/DDBJ whole genome shotgun (WGS) entry which is preliminary data.</text>
</comment>
<dbReference type="Proteomes" id="UP001321018">
    <property type="component" value="Unassembled WGS sequence"/>
</dbReference>
<organism evidence="1 2">
    <name type="scientific">Natronoglomus mannanivorans</name>
    <dbReference type="NCBI Taxonomy" id="2979990"/>
    <lineage>
        <taxon>Archaea</taxon>
        <taxon>Methanobacteriati</taxon>
        <taxon>Methanobacteriota</taxon>
        <taxon>Stenosarchaea group</taxon>
        <taxon>Halobacteria</taxon>
        <taxon>Halobacteriales</taxon>
        <taxon>Natrialbaceae</taxon>
        <taxon>Natronoglomus</taxon>
    </lineage>
</organism>
<sequence length="80" mass="8943">MTAFVGSRDDYDDAGLEELQADKMATQIEEIIGRNQSPDELEILSLGNRSDLTDTDATPTEYAVQFQIQYAWKKTPPSSD</sequence>
<evidence type="ECO:0000313" key="1">
    <source>
        <dbReference type="EMBL" id="MCU4744496.1"/>
    </source>
</evidence>
<dbReference type="RefSeq" id="WP_338006304.1">
    <property type="nucleotide sequence ID" value="NZ_JAOPKA010000030.1"/>
</dbReference>
<accession>A0AAP2Z3N8</accession>
<proteinExistence type="predicted"/>
<dbReference type="EMBL" id="JAOPKA010000030">
    <property type="protein sequence ID" value="MCU4744496.1"/>
    <property type="molecule type" value="Genomic_DNA"/>
</dbReference>
<dbReference type="AlphaFoldDB" id="A0AAP2Z3N8"/>
<evidence type="ECO:0000313" key="2">
    <source>
        <dbReference type="Proteomes" id="UP001321018"/>
    </source>
</evidence>
<name>A0AAP2Z3N8_9EURY</name>
<protein>
    <submittedName>
        <fullName evidence="1">Uncharacterized protein</fullName>
    </submittedName>
</protein>
<reference evidence="1" key="1">
    <citation type="submission" date="2022-09" db="EMBL/GenBank/DDBJ databases">
        <title>Enrichment on poylsaccharides allowed isolation of novel metabolic and taxonomic groups of Haloarchaea.</title>
        <authorList>
            <person name="Sorokin D.Y."/>
            <person name="Elcheninov A.G."/>
            <person name="Khizhniak T.V."/>
            <person name="Kolganova T.V."/>
            <person name="Kublanov I.V."/>
        </authorList>
    </citation>
    <scope>NUCLEOTIDE SEQUENCE</scope>
    <source>
        <strain evidence="1">AArc-xg1-1</strain>
    </source>
</reference>